<organism evidence="1 2">
    <name type="scientific">Aegilops tauschii subsp. strangulata</name>
    <name type="common">Goatgrass</name>
    <dbReference type="NCBI Taxonomy" id="200361"/>
    <lineage>
        <taxon>Eukaryota</taxon>
        <taxon>Viridiplantae</taxon>
        <taxon>Streptophyta</taxon>
        <taxon>Embryophyta</taxon>
        <taxon>Tracheophyta</taxon>
        <taxon>Spermatophyta</taxon>
        <taxon>Magnoliopsida</taxon>
        <taxon>Liliopsida</taxon>
        <taxon>Poales</taxon>
        <taxon>Poaceae</taxon>
        <taxon>BOP clade</taxon>
        <taxon>Pooideae</taxon>
        <taxon>Triticodae</taxon>
        <taxon>Triticeae</taxon>
        <taxon>Triticinae</taxon>
        <taxon>Aegilops</taxon>
    </lineage>
</organism>
<keyword evidence="2" id="KW-1185">Reference proteome</keyword>
<accession>A0A453FE56</accession>
<protein>
    <submittedName>
        <fullName evidence="1">Uncharacterized protein</fullName>
    </submittedName>
</protein>
<reference evidence="1" key="4">
    <citation type="submission" date="2019-03" db="UniProtKB">
        <authorList>
            <consortium name="EnsemblPlants"/>
        </authorList>
    </citation>
    <scope>IDENTIFICATION</scope>
</reference>
<reference evidence="2" key="2">
    <citation type="journal article" date="2017" name="Nat. Plants">
        <title>The Aegilops tauschii genome reveals multiple impacts of transposons.</title>
        <authorList>
            <person name="Zhao G."/>
            <person name="Zou C."/>
            <person name="Li K."/>
            <person name="Wang K."/>
            <person name="Li T."/>
            <person name="Gao L."/>
            <person name="Zhang X."/>
            <person name="Wang H."/>
            <person name="Yang Z."/>
            <person name="Liu X."/>
            <person name="Jiang W."/>
            <person name="Mao L."/>
            <person name="Kong X."/>
            <person name="Jiao Y."/>
            <person name="Jia J."/>
        </authorList>
    </citation>
    <scope>NUCLEOTIDE SEQUENCE [LARGE SCALE GENOMIC DNA]</scope>
    <source>
        <strain evidence="2">cv. AL8/78</strain>
    </source>
</reference>
<evidence type="ECO:0000313" key="2">
    <source>
        <dbReference type="Proteomes" id="UP000015105"/>
    </source>
</evidence>
<evidence type="ECO:0000313" key="1">
    <source>
        <dbReference type="EnsemblPlants" id="AET3Gv20648800.2"/>
    </source>
</evidence>
<proteinExistence type="predicted"/>
<reference evidence="2" key="1">
    <citation type="journal article" date="2014" name="Science">
        <title>Ancient hybridizations among the ancestral genomes of bread wheat.</title>
        <authorList>
            <consortium name="International Wheat Genome Sequencing Consortium,"/>
            <person name="Marcussen T."/>
            <person name="Sandve S.R."/>
            <person name="Heier L."/>
            <person name="Spannagl M."/>
            <person name="Pfeifer M."/>
            <person name="Jakobsen K.S."/>
            <person name="Wulff B.B."/>
            <person name="Steuernagel B."/>
            <person name="Mayer K.F."/>
            <person name="Olsen O.A."/>
        </authorList>
    </citation>
    <scope>NUCLEOTIDE SEQUENCE [LARGE SCALE GENOMIC DNA]</scope>
    <source>
        <strain evidence="2">cv. AL8/78</strain>
    </source>
</reference>
<name>A0A453FE56_AEGTS</name>
<dbReference type="Proteomes" id="UP000015105">
    <property type="component" value="Chromosome 3D"/>
</dbReference>
<reference evidence="1" key="5">
    <citation type="journal article" date="2021" name="G3 (Bethesda)">
        <title>Aegilops tauschii genome assembly Aet v5.0 features greater sequence contiguity and improved annotation.</title>
        <authorList>
            <person name="Wang L."/>
            <person name="Zhu T."/>
            <person name="Rodriguez J.C."/>
            <person name="Deal K.R."/>
            <person name="Dubcovsky J."/>
            <person name="McGuire P.E."/>
            <person name="Lux T."/>
            <person name="Spannagl M."/>
            <person name="Mayer K.F.X."/>
            <person name="Baldrich P."/>
            <person name="Meyers B.C."/>
            <person name="Huo N."/>
            <person name="Gu Y.Q."/>
            <person name="Zhou H."/>
            <person name="Devos K.M."/>
            <person name="Bennetzen J.L."/>
            <person name="Unver T."/>
            <person name="Budak H."/>
            <person name="Gulick P.J."/>
            <person name="Galiba G."/>
            <person name="Kalapos B."/>
            <person name="Nelson D.R."/>
            <person name="Li P."/>
            <person name="You F.M."/>
            <person name="Luo M.C."/>
            <person name="Dvorak J."/>
        </authorList>
    </citation>
    <scope>NUCLEOTIDE SEQUENCE [LARGE SCALE GENOMIC DNA]</scope>
    <source>
        <strain evidence="1">cv. AL8/78</strain>
    </source>
</reference>
<sequence>SLPARIKGRPVGRLPAVRHVSSISNQSQLATAPISRPVRAIQEYQYTVYVAIAMLGGRNNGPSTTSKARADGAGLAGASTVVADGGQAEVAASQFVVQLGEHRSPPRSI</sequence>
<dbReference type="AlphaFoldDB" id="A0A453FE56"/>
<dbReference type="Gramene" id="AET3Gv20648800.2">
    <property type="protein sequence ID" value="AET3Gv20648800.2"/>
    <property type="gene ID" value="AET3Gv20648800"/>
</dbReference>
<dbReference type="EnsemblPlants" id="AET3Gv20648800.2">
    <property type="protein sequence ID" value="AET3Gv20648800.2"/>
    <property type="gene ID" value="AET3Gv20648800"/>
</dbReference>
<reference evidence="1" key="3">
    <citation type="journal article" date="2017" name="Nature">
        <title>Genome sequence of the progenitor of the wheat D genome Aegilops tauschii.</title>
        <authorList>
            <person name="Luo M.C."/>
            <person name="Gu Y.Q."/>
            <person name="Puiu D."/>
            <person name="Wang H."/>
            <person name="Twardziok S.O."/>
            <person name="Deal K.R."/>
            <person name="Huo N."/>
            <person name="Zhu T."/>
            <person name="Wang L."/>
            <person name="Wang Y."/>
            <person name="McGuire P.E."/>
            <person name="Liu S."/>
            <person name="Long H."/>
            <person name="Ramasamy R.K."/>
            <person name="Rodriguez J.C."/>
            <person name="Van S.L."/>
            <person name="Yuan L."/>
            <person name="Wang Z."/>
            <person name="Xia Z."/>
            <person name="Xiao L."/>
            <person name="Anderson O.D."/>
            <person name="Ouyang S."/>
            <person name="Liang Y."/>
            <person name="Zimin A.V."/>
            <person name="Pertea G."/>
            <person name="Qi P."/>
            <person name="Bennetzen J.L."/>
            <person name="Dai X."/>
            <person name="Dawson M.W."/>
            <person name="Muller H.G."/>
            <person name="Kugler K."/>
            <person name="Rivarola-Duarte L."/>
            <person name="Spannagl M."/>
            <person name="Mayer K.F.X."/>
            <person name="Lu F.H."/>
            <person name="Bevan M.W."/>
            <person name="Leroy P."/>
            <person name="Li P."/>
            <person name="You F.M."/>
            <person name="Sun Q."/>
            <person name="Liu Z."/>
            <person name="Lyons E."/>
            <person name="Wicker T."/>
            <person name="Salzberg S.L."/>
            <person name="Devos K.M."/>
            <person name="Dvorak J."/>
        </authorList>
    </citation>
    <scope>NUCLEOTIDE SEQUENCE [LARGE SCALE GENOMIC DNA]</scope>
    <source>
        <strain evidence="1">cv. AL8/78</strain>
    </source>
</reference>